<dbReference type="InterPro" id="IPR022657">
    <property type="entry name" value="De-COase2_CS"/>
</dbReference>
<dbReference type="PANTHER" id="PTHR43295">
    <property type="entry name" value="ARGININE DECARBOXYLASE"/>
    <property type="match status" value="1"/>
</dbReference>
<evidence type="ECO:0000259" key="15">
    <source>
        <dbReference type="Pfam" id="PF02784"/>
    </source>
</evidence>
<dbReference type="InterPro" id="IPR009006">
    <property type="entry name" value="Ala_racemase/Decarboxylase_C"/>
</dbReference>
<evidence type="ECO:0000256" key="6">
    <source>
        <dbReference type="ARBA" id="ARBA00022793"/>
    </source>
</evidence>
<dbReference type="eggNOG" id="COG1166">
    <property type="taxonomic scope" value="Bacteria"/>
</dbReference>
<dbReference type="EC" id="4.1.1.19" evidence="12"/>
<keyword evidence="11 12" id="KW-0456">Lyase</keyword>
<comment type="caution">
    <text evidence="18">The sequence shown here is derived from an EMBL/GenBank/DDBJ whole genome shotgun (WGS) entry which is preliminary data.</text>
</comment>
<dbReference type="Pfam" id="PF17810">
    <property type="entry name" value="Arg_decarb_HB"/>
    <property type="match status" value="1"/>
</dbReference>
<evidence type="ECO:0000256" key="3">
    <source>
        <dbReference type="ARBA" id="ARBA00002257"/>
    </source>
</evidence>
<keyword evidence="6 12" id="KW-0210">Decarboxylase</keyword>
<dbReference type="InterPro" id="IPR040634">
    <property type="entry name" value="Arg_decarb_HB"/>
</dbReference>
<dbReference type="InterPro" id="IPR041128">
    <property type="entry name" value="Arg_decarbox_C"/>
</dbReference>
<proteinExistence type="inferred from homology"/>
<evidence type="ECO:0000256" key="1">
    <source>
        <dbReference type="ARBA" id="ARBA00001933"/>
    </source>
</evidence>
<dbReference type="Proteomes" id="UP000030518">
    <property type="component" value="Unassembled WGS sequence"/>
</dbReference>
<evidence type="ECO:0000256" key="11">
    <source>
        <dbReference type="ARBA" id="ARBA00023239"/>
    </source>
</evidence>
<keyword evidence="9 12" id="KW-0745">Spermidine biosynthesis</keyword>
<dbReference type="PATRIC" id="fig|1300345.3.peg.675"/>
<comment type="caution">
    <text evidence="12">Lacks conserved residue(s) required for the propagation of feature annotation.</text>
</comment>
<dbReference type="PIRSF" id="PIRSF001336">
    <property type="entry name" value="Arg_decrbxlase"/>
    <property type="match status" value="1"/>
</dbReference>
<dbReference type="OrthoDB" id="9802658at2"/>
<dbReference type="NCBIfam" id="TIGR01273">
    <property type="entry name" value="speA"/>
    <property type="match status" value="1"/>
</dbReference>
<keyword evidence="19" id="KW-1185">Reference proteome</keyword>
<feature type="domain" description="Arginine decarboxylase C-terminal helical" evidence="17">
    <location>
        <begin position="576"/>
        <end position="623"/>
    </location>
</feature>
<dbReference type="Gene3D" id="3.20.20.10">
    <property type="entry name" value="Alanine racemase"/>
    <property type="match status" value="1"/>
</dbReference>
<dbReference type="Gene3D" id="1.20.58.930">
    <property type="match status" value="1"/>
</dbReference>
<dbReference type="GO" id="GO:0006527">
    <property type="term" value="P:L-arginine catabolic process"/>
    <property type="evidence" value="ECO:0007669"/>
    <property type="project" value="InterPro"/>
</dbReference>
<dbReference type="PROSITE" id="PS00879">
    <property type="entry name" value="ODR_DC_2_2"/>
    <property type="match status" value="1"/>
</dbReference>
<keyword evidence="10 12" id="KW-0620">Polyamine biosynthesis</keyword>
<feature type="domain" description="Arginine decarboxylase helical bundle" evidence="16">
    <location>
        <begin position="365"/>
        <end position="447"/>
    </location>
</feature>
<evidence type="ECO:0000256" key="13">
    <source>
        <dbReference type="PIRSR" id="PIRSR001336-50"/>
    </source>
</evidence>
<dbReference type="PANTHER" id="PTHR43295:SF9">
    <property type="entry name" value="BIOSYNTHETIC ARGININE DECARBOXYLASE"/>
    <property type="match status" value="1"/>
</dbReference>
<dbReference type="RefSeq" id="WP_036166028.1">
    <property type="nucleotide sequence ID" value="NZ_JRKJ01000003.1"/>
</dbReference>
<dbReference type="UniPathway" id="UPA00186">
    <property type="reaction ID" value="UER00284"/>
</dbReference>
<evidence type="ECO:0000256" key="14">
    <source>
        <dbReference type="PIRSR" id="PIRSR600183-50"/>
    </source>
</evidence>
<dbReference type="Pfam" id="PF02784">
    <property type="entry name" value="Orn_Arg_deC_N"/>
    <property type="match status" value="1"/>
</dbReference>
<comment type="cofactor">
    <cofactor evidence="2 12">
        <name>Mg(2+)</name>
        <dbReference type="ChEBI" id="CHEBI:18420"/>
    </cofactor>
</comment>
<comment type="catalytic activity">
    <reaction evidence="12">
        <text>L-arginine + H(+) = agmatine + CO2</text>
        <dbReference type="Rhea" id="RHEA:17641"/>
        <dbReference type="ChEBI" id="CHEBI:15378"/>
        <dbReference type="ChEBI" id="CHEBI:16526"/>
        <dbReference type="ChEBI" id="CHEBI:32682"/>
        <dbReference type="ChEBI" id="CHEBI:58145"/>
        <dbReference type="EC" id="4.1.1.19"/>
    </reaction>
</comment>
<accession>A0A0A2WPE5</accession>
<evidence type="ECO:0000259" key="17">
    <source>
        <dbReference type="Pfam" id="PF17944"/>
    </source>
</evidence>
<evidence type="ECO:0000256" key="10">
    <source>
        <dbReference type="ARBA" id="ARBA00023115"/>
    </source>
</evidence>
<evidence type="ECO:0000313" key="18">
    <source>
        <dbReference type="EMBL" id="KGQ20140.1"/>
    </source>
</evidence>
<comment type="cofactor">
    <cofactor evidence="1 12 13">
        <name>pyridoxal 5'-phosphate</name>
        <dbReference type="ChEBI" id="CHEBI:597326"/>
    </cofactor>
</comment>
<dbReference type="SUPFAM" id="SSF51419">
    <property type="entry name" value="PLP-binding barrel"/>
    <property type="match status" value="1"/>
</dbReference>
<organism evidence="18 19">
    <name type="scientific">Lysobacter dokdonensis DS-58</name>
    <dbReference type="NCBI Taxonomy" id="1300345"/>
    <lineage>
        <taxon>Bacteria</taxon>
        <taxon>Pseudomonadati</taxon>
        <taxon>Pseudomonadota</taxon>
        <taxon>Gammaproteobacteria</taxon>
        <taxon>Lysobacterales</taxon>
        <taxon>Lysobacteraceae</taxon>
        <taxon>Noviluteimonas</taxon>
    </lineage>
</organism>
<dbReference type="InterPro" id="IPR000183">
    <property type="entry name" value="Orn/DAP/Arg_de-COase"/>
</dbReference>
<evidence type="ECO:0000256" key="8">
    <source>
        <dbReference type="ARBA" id="ARBA00022898"/>
    </source>
</evidence>
<dbReference type="Pfam" id="PF17944">
    <property type="entry name" value="Arg_decarbox_C"/>
    <property type="match status" value="1"/>
</dbReference>
<dbReference type="PRINTS" id="PR01179">
    <property type="entry name" value="ODADCRBXLASE"/>
</dbReference>
<keyword evidence="5 12" id="KW-0479">Metal-binding</keyword>
<dbReference type="GO" id="GO:0008792">
    <property type="term" value="F:arginine decarboxylase activity"/>
    <property type="evidence" value="ECO:0007669"/>
    <property type="project" value="UniProtKB-UniRule"/>
</dbReference>
<dbReference type="GO" id="GO:0033388">
    <property type="term" value="P:putrescine biosynthetic process from arginine"/>
    <property type="evidence" value="ECO:0007669"/>
    <property type="project" value="TreeGrafter"/>
</dbReference>
<dbReference type="AlphaFoldDB" id="A0A0A2WPE5"/>
<comment type="similarity">
    <text evidence="4 12">Belongs to the Orn/Lys/Arg decarboxylase class-II family. SpeA subfamily.</text>
</comment>
<keyword evidence="8 12" id="KW-0663">Pyridoxal phosphate</keyword>
<dbReference type="InterPro" id="IPR002985">
    <property type="entry name" value="Arg_decrbxlase"/>
</dbReference>
<evidence type="ECO:0000256" key="12">
    <source>
        <dbReference type="HAMAP-Rule" id="MF_01417"/>
    </source>
</evidence>
<name>A0A0A2WPE5_9GAMM</name>
<dbReference type="InterPro" id="IPR022644">
    <property type="entry name" value="De-COase2_N"/>
</dbReference>
<dbReference type="GO" id="GO:0008295">
    <property type="term" value="P:spermidine biosynthetic process"/>
    <property type="evidence" value="ECO:0007669"/>
    <property type="project" value="UniProtKB-UniRule"/>
</dbReference>
<feature type="active site" description="Proton donor" evidence="14">
    <location>
        <position position="497"/>
    </location>
</feature>
<evidence type="ECO:0000256" key="4">
    <source>
        <dbReference type="ARBA" id="ARBA00008357"/>
    </source>
</evidence>
<dbReference type="CDD" id="cd06830">
    <property type="entry name" value="PLPDE_III_ADC"/>
    <property type="match status" value="1"/>
</dbReference>
<dbReference type="Gene3D" id="2.40.37.10">
    <property type="entry name" value="Lyase, Ornithine Decarboxylase, Chain A, domain 1"/>
    <property type="match status" value="1"/>
</dbReference>
<comment type="pathway">
    <text evidence="12">Amine and polyamine biosynthesis; agmatine biosynthesis; agmatine from L-arginine: step 1/1.</text>
</comment>
<dbReference type="STRING" id="1300345.LF41_2094"/>
<evidence type="ECO:0000256" key="2">
    <source>
        <dbReference type="ARBA" id="ARBA00001946"/>
    </source>
</evidence>
<dbReference type="Gene3D" id="1.10.287.3440">
    <property type="match status" value="1"/>
</dbReference>
<sequence>MSAWSVDQARKTYSIPHWSEGYFDVDGAGRVTVLPRGANGPAIALSEVVDKAKANGAKLPLLVRFPDILGDRLRKLQGAFAQAQAEWDYQGGYTAVYPIKVNQHAGVAGTLASHRGEGFGLEAGSKPELMAVLALSRPGGLIVCNGYKDREYIRLALIGRKLGLQTYIVVEKPSELKLIIEEAQSLGVRPGIGVRMRLASLGAGKWQNSGGDKAKFGLSPRQVLDLWKTLRDSGYGDCLGLLHFHMGSQISNVRDIANGMREAVRYFVELSKLGAQVKFMDVGGGLGVDYEGTRSRSYCSINYGVAQYANNIVQPLAEACEAHALPQPRIVTECGRAMTAHHAVLVANVSEVEEAPEGRVPPAHDDEPAVIRHLRELHDELDSRPAVELFHDAQHHHGEGLSLYALGQIDLVHRARIDDLFYAIAHAVRARLDVGERSHRDLLDELNERLVDKYFVNFSVFESMPDVWAIDQVFPIVPIERLDQAPDRRGVIADMTCDSDGKIDTYVENEGLDSSLPLHPLRHGEVYRLGFFLIGAYQEILGDIHNLFGDTDAVEVHLEGDGYAMSQQRRGDTTDVMLDYVGYRLDALREAYARKVDDAGLPAEESARLKDALEGGLTAYTYLSDEPV</sequence>
<protein>
    <recommendedName>
        <fullName evidence="12">Biosynthetic arginine decarboxylase</fullName>
        <shortName evidence="12">ADC</shortName>
        <ecNumber evidence="12">4.1.1.19</ecNumber>
    </recommendedName>
</protein>
<dbReference type="GO" id="GO:0046872">
    <property type="term" value="F:metal ion binding"/>
    <property type="evidence" value="ECO:0007669"/>
    <property type="project" value="UniProtKB-KW"/>
</dbReference>
<keyword evidence="7 12" id="KW-0460">Magnesium</keyword>
<evidence type="ECO:0000256" key="5">
    <source>
        <dbReference type="ARBA" id="ARBA00022723"/>
    </source>
</evidence>
<evidence type="ECO:0000313" key="19">
    <source>
        <dbReference type="Proteomes" id="UP000030518"/>
    </source>
</evidence>
<dbReference type="SUPFAM" id="SSF50621">
    <property type="entry name" value="Alanine racemase C-terminal domain-like"/>
    <property type="match status" value="1"/>
</dbReference>
<evidence type="ECO:0000259" key="16">
    <source>
        <dbReference type="Pfam" id="PF17810"/>
    </source>
</evidence>
<dbReference type="InterPro" id="IPR029066">
    <property type="entry name" value="PLP-binding_barrel"/>
</dbReference>
<dbReference type="EMBL" id="JRKJ01000003">
    <property type="protein sequence ID" value="KGQ20140.1"/>
    <property type="molecule type" value="Genomic_DNA"/>
</dbReference>
<comment type="function">
    <text evidence="3 12">Catalyzes the biosynthesis of agmatine from arginine.</text>
</comment>
<dbReference type="PRINTS" id="PR01180">
    <property type="entry name" value="ARGDCRBXLASE"/>
</dbReference>
<dbReference type="NCBIfam" id="NF003763">
    <property type="entry name" value="PRK05354.1"/>
    <property type="match status" value="1"/>
</dbReference>
<feature type="domain" description="Orn/DAP/Arg decarboxylase 2 N-terminal" evidence="15">
    <location>
        <begin position="84"/>
        <end position="340"/>
    </location>
</feature>
<dbReference type="HAMAP" id="MF_01417">
    <property type="entry name" value="SpeA"/>
    <property type="match status" value="1"/>
</dbReference>
<feature type="modified residue" description="N6-(pyridoxal phosphate)lysine" evidence="12 13">
    <location>
        <position position="100"/>
    </location>
</feature>
<dbReference type="FunFam" id="3.20.20.10:FF:000001">
    <property type="entry name" value="Biosynthetic arginine decarboxylase"/>
    <property type="match status" value="1"/>
</dbReference>
<gene>
    <name evidence="12" type="primary">speA</name>
    <name evidence="18" type="ORF">LF41_2094</name>
</gene>
<evidence type="ECO:0000256" key="7">
    <source>
        <dbReference type="ARBA" id="ARBA00022842"/>
    </source>
</evidence>
<reference evidence="18 19" key="1">
    <citation type="submission" date="2014-09" db="EMBL/GenBank/DDBJ databases">
        <title>Genome sequences of Lysobacter dokdonensis DS-58.</title>
        <authorList>
            <person name="Kim J.F."/>
            <person name="Kwak M.-J."/>
        </authorList>
    </citation>
    <scope>NUCLEOTIDE SEQUENCE [LARGE SCALE GENOMIC DNA]</scope>
    <source>
        <strain evidence="18 19">DS-58</strain>
    </source>
</reference>
<evidence type="ECO:0000256" key="9">
    <source>
        <dbReference type="ARBA" id="ARBA00023066"/>
    </source>
</evidence>